<feature type="compositionally biased region" description="Low complexity" evidence="1">
    <location>
        <begin position="631"/>
        <end position="640"/>
    </location>
</feature>
<comment type="caution">
    <text evidence="2">The sequence shown here is derived from an EMBL/GenBank/DDBJ whole genome shotgun (WGS) entry which is preliminary data.</text>
</comment>
<dbReference type="Proteomes" id="UP000559256">
    <property type="component" value="Unassembled WGS sequence"/>
</dbReference>
<keyword evidence="3" id="KW-1185">Reference proteome</keyword>
<organism evidence="2 3">
    <name type="scientific">Tetrapyrgos nigripes</name>
    <dbReference type="NCBI Taxonomy" id="182062"/>
    <lineage>
        <taxon>Eukaryota</taxon>
        <taxon>Fungi</taxon>
        <taxon>Dikarya</taxon>
        <taxon>Basidiomycota</taxon>
        <taxon>Agaricomycotina</taxon>
        <taxon>Agaricomycetes</taxon>
        <taxon>Agaricomycetidae</taxon>
        <taxon>Agaricales</taxon>
        <taxon>Marasmiineae</taxon>
        <taxon>Marasmiaceae</taxon>
        <taxon>Tetrapyrgos</taxon>
    </lineage>
</organism>
<name>A0A8H5GPR2_9AGAR</name>
<feature type="compositionally biased region" description="Low complexity" evidence="1">
    <location>
        <begin position="771"/>
        <end position="795"/>
    </location>
</feature>
<gene>
    <name evidence="2" type="ORF">D9758_002453</name>
</gene>
<feature type="region of interest" description="Disordered" evidence="1">
    <location>
        <begin position="46"/>
        <end position="327"/>
    </location>
</feature>
<feature type="compositionally biased region" description="Basic and acidic residues" evidence="1">
    <location>
        <begin position="542"/>
        <end position="556"/>
    </location>
</feature>
<evidence type="ECO:0000256" key="1">
    <source>
        <dbReference type="SAM" id="MobiDB-lite"/>
    </source>
</evidence>
<feature type="compositionally biased region" description="Polar residues" evidence="1">
    <location>
        <begin position="283"/>
        <end position="292"/>
    </location>
</feature>
<proteinExistence type="predicted"/>
<dbReference type="OrthoDB" id="2526154at2759"/>
<feature type="compositionally biased region" description="Pro residues" evidence="1">
    <location>
        <begin position="709"/>
        <end position="719"/>
    </location>
</feature>
<feature type="compositionally biased region" description="Acidic residues" evidence="1">
    <location>
        <begin position="113"/>
        <end position="123"/>
    </location>
</feature>
<evidence type="ECO:0000313" key="3">
    <source>
        <dbReference type="Proteomes" id="UP000559256"/>
    </source>
</evidence>
<protein>
    <submittedName>
        <fullName evidence="2">Uncharacterized protein</fullName>
    </submittedName>
</protein>
<accession>A0A8H5GPR2</accession>
<feature type="region of interest" description="Disordered" evidence="1">
    <location>
        <begin position="408"/>
        <end position="459"/>
    </location>
</feature>
<feature type="compositionally biased region" description="Basic residues" evidence="1">
    <location>
        <begin position="584"/>
        <end position="593"/>
    </location>
</feature>
<feature type="compositionally biased region" description="Low complexity" evidence="1">
    <location>
        <begin position="83"/>
        <end position="95"/>
    </location>
</feature>
<feature type="compositionally biased region" description="Pro residues" evidence="1">
    <location>
        <begin position="796"/>
        <end position="806"/>
    </location>
</feature>
<feature type="compositionally biased region" description="Basic and acidic residues" evidence="1">
    <location>
        <begin position="872"/>
        <end position="884"/>
    </location>
</feature>
<reference evidence="2 3" key="1">
    <citation type="journal article" date="2020" name="ISME J.">
        <title>Uncovering the hidden diversity of litter-decomposition mechanisms in mushroom-forming fungi.</title>
        <authorList>
            <person name="Floudas D."/>
            <person name="Bentzer J."/>
            <person name="Ahren D."/>
            <person name="Johansson T."/>
            <person name="Persson P."/>
            <person name="Tunlid A."/>
        </authorList>
    </citation>
    <scope>NUCLEOTIDE SEQUENCE [LARGE SCALE GENOMIC DNA]</scope>
    <source>
        <strain evidence="2 3">CBS 291.85</strain>
    </source>
</reference>
<feature type="region of interest" description="Disordered" evidence="1">
    <location>
        <begin position="495"/>
        <end position="913"/>
    </location>
</feature>
<feature type="compositionally biased region" description="Polar residues" evidence="1">
    <location>
        <begin position="525"/>
        <end position="536"/>
    </location>
</feature>
<feature type="compositionally biased region" description="Polar residues" evidence="1">
    <location>
        <begin position="811"/>
        <end position="837"/>
    </location>
</feature>
<feature type="compositionally biased region" description="Polar residues" evidence="1">
    <location>
        <begin position="252"/>
        <end position="263"/>
    </location>
</feature>
<feature type="compositionally biased region" description="Acidic residues" evidence="1">
    <location>
        <begin position="221"/>
        <end position="240"/>
    </location>
</feature>
<feature type="compositionally biased region" description="Basic and acidic residues" evidence="1">
    <location>
        <begin position="683"/>
        <end position="698"/>
    </location>
</feature>
<dbReference type="AlphaFoldDB" id="A0A8H5GPR2"/>
<feature type="compositionally biased region" description="Low complexity" evidence="1">
    <location>
        <begin position="842"/>
        <end position="865"/>
    </location>
</feature>
<feature type="compositionally biased region" description="Basic and acidic residues" evidence="1">
    <location>
        <begin position="241"/>
        <end position="251"/>
    </location>
</feature>
<feature type="compositionally biased region" description="Basic and acidic residues" evidence="1">
    <location>
        <begin position="309"/>
        <end position="320"/>
    </location>
</feature>
<evidence type="ECO:0000313" key="2">
    <source>
        <dbReference type="EMBL" id="KAF5368520.1"/>
    </source>
</evidence>
<sequence length="913" mass="99144">MSRANSLDLPGLSAPGIIPILAKVEFDIDKKKAGWYVPWMRSRTLNHAKRMRSRQTSGDDTSESGDGSDRKPPVMLKLRAQTASPVSLVSSSADSTHPADELNAEYARLQDEQASEEDEEVKDEEYARLQDEQASEEDEEVKDEDEDEEGEEVEVEDEEGSNDDDDDETARVASTGKDPLVDVFGSDADTWADMREISGAKRKSKDPNVVELALTGGDLANLEESDHEDNEGEMLEGGDVEEVKGIMERMSLESSSGKNQRSHVPTPLTLHTPSPAGTELVIPNSNSGSRASTYLPYLEKSPTEDEDDPKSHRSPTESGKRVGGVFDDLDLGLEPSLSEDVDLDFDGLEIPNDHRQSQYILKAQLDEIERNLNQLSPRALKIDITDEQENVVSLPFLVPAKTNADVFPPTPKNGSFDIPSDGPPKQWPAVPYSQLNEEVMPGSAPTSSIPSPPRLAVNGVTTSAPKAFVANLNDDISSETQQRRKALEDELHHYPTVGLKRGETTDSPIIPLSPDPFGRYPSTPEPSTSRSGSRQSGPVGPREPHVPSVKDADSKGSRFSIDSVSQEVEDKKTNNRTTILSTKGIRRLWRRSNNKSLSNISVHSEDKVVPTPPLSSKSKTSMDSLNPPTPGLSSGRSSPTPSRPPRPSEEDMDIPDIPPQMAIPLHPDSGRPAPMPIIAAQMQRERSRSALDNLHFDQESPYPMTRRSPAPPPPTPKEPFVPGDASRTSVRKSILKWKAGTSAGSGGKSSVDLRNDSTNGGATPVTRPERTTSSAPRPRRPSLLSFGSSSRLSQTSPPPSIPPSPRIPEQYLNQQNTNGAHLRSGSSATHLTTSSIETRVDSLTSSTARTQSSRTTVRSPSPSHSMASGKSRTSEEGSDARPSIDESQFEIVSPPMGVSQQLSYPYHDLDAPA</sequence>
<dbReference type="EMBL" id="JAACJM010000015">
    <property type="protein sequence ID" value="KAF5368520.1"/>
    <property type="molecule type" value="Genomic_DNA"/>
</dbReference>
<feature type="compositionally biased region" description="Acidic residues" evidence="1">
    <location>
        <begin position="133"/>
        <end position="168"/>
    </location>
</feature>